<sequence>MAHSAPTETAYLLGIDFMNYKIGLTSATNPSQSKLAERVGDTIDENYNDMLNEAVMQLNINSEIVTRKTIHTIFDAMFKDGVYNWGRIVVLYVFTARLAKFYHEKKSNKAFIKILSTYVGDYIARDCAFWIENQGGWVKNYPAFYSERKQREESLASTSALKKCEPSLFQKGGPGKPCQQLMDEAMTRFPLGGKRHVVVKRYRGVPYVNIREYFGGETKDKLFAGKRGINLKLEEWNKLYQQVHSIQAAVSKLA</sequence>
<comment type="caution">
    <text evidence="8">The sequence shown here is derived from an EMBL/GenBank/DDBJ whole genome shotgun (WGS) entry which is preliminary data.</text>
</comment>
<keyword evidence="9" id="KW-1185">Reference proteome</keyword>
<evidence type="ECO:0000313" key="8">
    <source>
        <dbReference type="EMBL" id="KAJ8020515.1"/>
    </source>
</evidence>
<gene>
    <name evidence="8" type="ORF">HOLleu_40125</name>
</gene>
<comment type="similarity">
    <text evidence="2">Belongs to the Bcl-2 family.</text>
</comment>
<evidence type="ECO:0000256" key="4">
    <source>
        <dbReference type="ARBA" id="ARBA00022703"/>
    </source>
</evidence>
<dbReference type="GO" id="GO:0042981">
    <property type="term" value="P:regulation of apoptotic process"/>
    <property type="evidence" value="ECO:0007669"/>
    <property type="project" value="InterPro"/>
</dbReference>
<dbReference type="CDD" id="cd06845">
    <property type="entry name" value="Bcl-2_like"/>
    <property type="match status" value="1"/>
</dbReference>
<dbReference type="Pfam" id="PF00452">
    <property type="entry name" value="Bcl-2"/>
    <property type="match status" value="1"/>
</dbReference>
<dbReference type="PROSITE" id="PS50062">
    <property type="entry name" value="BCL2_FAMILY"/>
    <property type="match status" value="1"/>
</dbReference>
<dbReference type="Gene3D" id="2.30.31.10">
    <property type="entry name" value="Transcriptional Coactivator Pc4, Chain A"/>
    <property type="match status" value="1"/>
</dbReference>
<dbReference type="InterPro" id="IPR003173">
    <property type="entry name" value="PC4_C"/>
</dbReference>
<keyword evidence="4" id="KW-0053">Apoptosis</keyword>
<dbReference type="InterPro" id="IPR026298">
    <property type="entry name" value="Bcl-2_fam"/>
</dbReference>
<evidence type="ECO:0000256" key="6">
    <source>
        <dbReference type="ARBA" id="ARBA00023136"/>
    </source>
</evidence>
<dbReference type="GO" id="GO:0006355">
    <property type="term" value="P:regulation of DNA-templated transcription"/>
    <property type="evidence" value="ECO:0007669"/>
    <property type="project" value="InterPro"/>
</dbReference>
<evidence type="ECO:0000256" key="5">
    <source>
        <dbReference type="ARBA" id="ARBA00022989"/>
    </source>
</evidence>
<keyword evidence="3" id="KW-0812">Transmembrane</keyword>
<dbReference type="GO" id="GO:0008630">
    <property type="term" value="P:intrinsic apoptotic signaling pathway in response to DNA damage"/>
    <property type="evidence" value="ECO:0007669"/>
    <property type="project" value="TreeGrafter"/>
</dbReference>
<dbReference type="InterPro" id="IPR002475">
    <property type="entry name" value="Bcl2-like"/>
</dbReference>
<evidence type="ECO:0000256" key="2">
    <source>
        <dbReference type="ARBA" id="ARBA00009458"/>
    </source>
</evidence>
<reference evidence="8" key="1">
    <citation type="submission" date="2021-10" db="EMBL/GenBank/DDBJ databases">
        <title>Tropical sea cucumber genome reveals ecological adaptation and Cuvierian tubules defense mechanism.</title>
        <authorList>
            <person name="Chen T."/>
        </authorList>
    </citation>
    <scope>NUCLEOTIDE SEQUENCE</scope>
    <source>
        <strain evidence="8">Nanhai2018</strain>
        <tissue evidence="8">Muscle</tissue>
    </source>
</reference>
<dbReference type="AlphaFoldDB" id="A0A9Q0YDV4"/>
<dbReference type="GO" id="GO:0001836">
    <property type="term" value="P:release of cytochrome c from mitochondria"/>
    <property type="evidence" value="ECO:0007669"/>
    <property type="project" value="TreeGrafter"/>
</dbReference>
<feature type="domain" description="Bcl-2 Bcl-2 homology region 1-3" evidence="7">
    <location>
        <begin position="36"/>
        <end position="137"/>
    </location>
</feature>
<evidence type="ECO:0000259" key="7">
    <source>
        <dbReference type="SMART" id="SM00337"/>
    </source>
</evidence>
<dbReference type="SUPFAM" id="SSF54447">
    <property type="entry name" value="ssDNA-binding transcriptional regulator domain"/>
    <property type="match status" value="1"/>
</dbReference>
<dbReference type="InterPro" id="IPR036834">
    <property type="entry name" value="Bcl-2-like_sf"/>
</dbReference>
<evidence type="ECO:0000313" key="9">
    <source>
        <dbReference type="Proteomes" id="UP001152320"/>
    </source>
</evidence>
<dbReference type="PRINTS" id="PR01862">
    <property type="entry name" value="BCL2FAMILY"/>
</dbReference>
<dbReference type="InterPro" id="IPR046371">
    <property type="entry name" value="Bcl-2_BH1-3"/>
</dbReference>
<proteinExistence type="inferred from homology"/>
<dbReference type="SUPFAM" id="SSF56854">
    <property type="entry name" value="Bcl-2 inhibitors of programmed cell death"/>
    <property type="match status" value="1"/>
</dbReference>
<evidence type="ECO:0000256" key="3">
    <source>
        <dbReference type="ARBA" id="ARBA00022692"/>
    </source>
</evidence>
<evidence type="ECO:0000256" key="1">
    <source>
        <dbReference type="ARBA" id="ARBA00004308"/>
    </source>
</evidence>
<accession>A0A9Q0YDV4</accession>
<name>A0A9Q0YDV4_HOLLE</name>
<dbReference type="EMBL" id="JAIZAY010000022">
    <property type="protein sequence ID" value="KAJ8020515.1"/>
    <property type="molecule type" value="Genomic_DNA"/>
</dbReference>
<dbReference type="GO" id="GO:0051400">
    <property type="term" value="F:BH domain binding"/>
    <property type="evidence" value="ECO:0007669"/>
    <property type="project" value="TreeGrafter"/>
</dbReference>
<dbReference type="GO" id="GO:0097192">
    <property type="term" value="P:extrinsic apoptotic signaling pathway in absence of ligand"/>
    <property type="evidence" value="ECO:0007669"/>
    <property type="project" value="TreeGrafter"/>
</dbReference>
<dbReference type="Gene3D" id="1.10.437.10">
    <property type="entry name" value="Blc2-like"/>
    <property type="match status" value="1"/>
</dbReference>
<dbReference type="InterPro" id="IPR009044">
    <property type="entry name" value="ssDNA-bd_transcriptional_reg"/>
</dbReference>
<keyword evidence="6" id="KW-0472">Membrane</keyword>
<dbReference type="GO" id="GO:0012505">
    <property type="term" value="C:endomembrane system"/>
    <property type="evidence" value="ECO:0007669"/>
    <property type="project" value="UniProtKB-SubCell"/>
</dbReference>
<comment type="subcellular location">
    <subcellularLocation>
        <location evidence="1">Endomembrane system</location>
    </subcellularLocation>
</comment>
<dbReference type="PANTHER" id="PTHR11256:SF47">
    <property type="entry name" value="BCL-2-LIKE PROTEIN 10"/>
    <property type="match status" value="1"/>
</dbReference>
<dbReference type="SMART" id="SM00337">
    <property type="entry name" value="BCL"/>
    <property type="match status" value="1"/>
</dbReference>
<dbReference type="GO" id="GO:0005741">
    <property type="term" value="C:mitochondrial outer membrane"/>
    <property type="evidence" value="ECO:0007669"/>
    <property type="project" value="TreeGrafter"/>
</dbReference>
<keyword evidence="5" id="KW-1133">Transmembrane helix</keyword>
<protein>
    <submittedName>
        <fullName evidence="8">Bcl-2-related protein A1</fullName>
    </submittedName>
</protein>
<dbReference type="OrthoDB" id="2505440at2759"/>
<dbReference type="Pfam" id="PF02229">
    <property type="entry name" value="PC4"/>
    <property type="match status" value="1"/>
</dbReference>
<dbReference type="GO" id="GO:0003677">
    <property type="term" value="F:DNA binding"/>
    <property type="evidence" value="ECO:0007669"/>
    <property type="project" value="InterPro"/>
</dbReference>
<dbReference type="Proteomes" id="UP001152320">
    <property type="component" value="Chromosome 22"/>
</dbReference>
<organism evidence="8 9">
    <name type="scientific">Holothuria leucospilota</name>
    <name type="common">Black long sea cucumber</name>
    <name type="synonym">Mertensiothuria leucospilota</name>
    <dbReference type="NCBI Taxonomy" id="206669"/>
    <lineage>
        <taxon>Eukaryota</taxon>
        <taxon>Metazoa</taxon>
        <taxon>Echinodermata</taxon>
        <taxon>Eleutherozoa</taxon>
        <taxon>Echinozoa</taxon>
        <taxon>Holothuroidea</taxon>
        <taxon>Aspidochirotacea</taxon>
        <taxon>Aspidochirotida</taxon>
        <taxon>Holothuriidae</taxon>
        <taxon>Holothuria</taxon>
    </lineage>
</organism>
<dbReference type="PANTHER" id="PTHR11256">
    <property type="entry name" value="BCL-2 RELATED"/>
    <property type="match status" value="1"/>
</dbReference>